<organism evidence="1 2">
    <name type="scientific">Onchocerca volvulus</name>
    <dbReference type="NCBI Taxonomy" id="6282"/>
    <lineage>
        <taxon>Eukaryota</taxon>
        <taxon>Metazoa</taxon>
        <taxon>Ecdysozoa</taxon>
        <taxon>Nematoda</taxon>
        <taxon>Chromadorea</taxon>
        <taxon>Rhabditida</taxon>
        <taxon>Spirurina</taxon>
        <taxon>Spiruromorpha</taxon>
        <taxon>Filarioidea</taxon>
        <taxon>Onchocercidae</taxon>
        <taxon>Onchocerca</taxon>
    </lineage>
</organism>
<proteinExistence type="predicted"/>
<reference evidence="1" key="2">
    <citation type="submission" date="2022-06" db="UniProtKB">
        <authorList>
            <consortium name="EnsemblMetazoa"/>
        </authorList>
    </citation>
    <scope>IDENTIFICATION</scope>
</reference>
<dbReference type="EnsemblMetazoa" id="OVOC9087.1">
    <property type="protein sequence ID" value="OVOC9087.1"/>
    <property type="gene ID" value="WBGene00245896"/>
</dbReference>
<evidence type="ECO:0000313" key="1">
    <source>
        <dbReference type="EnsemblMetazoa" id="OVOC9087.1"/>
    </source>
</evidence>
<protein>
    <submittedName>
        <fullName evidence="1">Uncharacterized protein</fullName>
    </submittedName>
</protein>
<name>A0A8R1U1P3_ONCVO</name>
<reference evidence="2" key="1">
    <citation type="submission" date="2013-10" db="EMBL/GenBank/DDBJ databases">
        <title>Genome sequencing of Onchocerca volvulus.</title>
        <authorList>
            <person name="Cotton J."/>
            <person name="Tsai J."/>
            <person name="Stanley E."/>
            <person name="Tracey A."/>
            <person name="Holroyd N."/>
            <person name="Lustigman S."/>
            <person name="Berriman M."/>
        </authorList>
    </citation>
    <scope>NUCLEOTIDE SEQUENCE</scope>
</reference>
<keyword evidence="2" id="KW-1185">Reference proteome</keyword>
<sequence>MILSKHFASQIVLFMRKQADMKVCCQKYLHKSFSFFSSIATCIVYVLLRCVNDSENDYKYKSQHLISSNFETKKFLCCIF</sequence>
<dbReference type="Proteomes" id="UP000024404">
    <property type="component" value="Unassembled WGS sequence"/>
</dbReference>
<evidence type="ECO:0000313" key="2">
    <source>
        <dbReference type="Proteomes" id="UP000024404"/>
    </source>
</evidence>
<dbReference type="AlphaFoldDB" id="A0A8R1U1P3"/>
<accession>A0A8R1U1P3</accession>
<dbReference type="EMBL" id="CMVM020000253">
    <property type="status" value="NOT_ANNOTATED_CDS"/>
    <property type="molecule type" value="Genomic_DNA"/>
</dbReference>